<dbReference type="AlphaFoldDB" id="A0AA43U2R3"/>
<dbReference type="PANTHER" id="PTHR37825:SF1">
    <property type="entry name" value="TRNA(MET) CYTIDINE ACETATE LIGASE"/>
    <property type="match status" value="1"/>
</dbReference>
<dbReference type="EMBL" id="JAPFAR010000042">
    <property type="protein sequence ID" value="MDI3349509.1"/>
    <property type="molecule type" value="Genomic_DNA"/>
</dbReference>
<protein>
    <submittedName>
        <fullName evidence="2">Nucleotidyltransferase</fullName>
    </submittedName>
</protein>
<dbReference type="InterPro" id="IPR014729">
    <property type="entry name" value="Rossmann-like_a/b/a_fold"/>
</dbReference>
<dbReference type="GO" id="GO:0003824">
    <property type="term" value="F:catalytic activity"/>
    <property type="evidence" value="ECO:0007669"/>
    <property type="project" value="InterPro"/>
</dbReference>
<dbReference type="InterPro" id="IPR008513">
    <property type="entry name" value="tRNA(Met)_cyd_acetate_ligase"/>
</dbReference>
<reference evidence="2" key="1">
    <citation type="submission" date="2022-11" db="EMBL/GenBank/DDBJ databases">
        <title>Draft genome of Mycoplasma arginini isolated from fly.</title>
        <authorList>
            <person name="Severgnini M."/>
            <person name="Gioia G."/>
            <person name="Cremonesi P."/>
            <person name="Moroni P."/>
            <person name="Addis M.F."/>
            <person name="Castiglioni B."/>
        </authorList>
    </citation>
    <scope>NUCLEOTIDE SEQUENCE</scope>
    <source>
        <strain evidence="2">QMP CG1-1632</strain>
    </source>
</reference>
<evidence type="ECO:0000313" key="2">
    <source>
        <dbReference type="EMBL" id="MDI3349509.1"/>
    </source>
</evidence>
<dbReference type="InterPro" id="IPR004821">
    <property type="entry name" value="Cyt_trans-like"/>
</dbReference>
<evidence type="ECO:0000256" key="1">
    <source>
        <dbReference type="ARBA" id="ARBA00022884"/>
    </source>
</evidence>
<dbReference type="Pfam" id="PF05636">
    <property type="entry name" value="HIGH_NTase1"/>
    <property type="match status" value="1"/>
</dbReference>
<dbReference type="PANTHER" id="PTHR37825">
    <property type="entry name" value="TRNA(MET) CYTIDINE ACETATE LIGASE"/>
    <property type="match status" value="1"/>
</dbReference>
<sequence length="300" mass="34594">MLKIGVIAEFNPFHNGHIYLLNKIKEKYPNSKIIVVLSSNYTQRGEIACASFAQRKKICKKYGVNKVIKLDFETSTQAAHIFAKGSIEALNKAGIDILFFGTSDSNNINKYIKAANLIKENEPIYNQNVKKILKSGRSFIFACYESLKLFLKEEEIPKDILGFEYTKYIINNNLNIKLDCIQRSVAHGTDQVNSFYASGTKLREMIKNGEDISKYSPLVIKKVKRIEDTYSKFQKIVRKLSASKLANIKLVSEGMENLFKKNIEAKTYQEFIDLCTSKRYTKSRIQRVYLYVLKKRFKKI</sequence>
<accession>A0AA43U2R3</accession>
<evidence type="ECO:0000313" key="3">
    <source>
        <dbReference type="Proteomes" id="UP001162175"/>
    </source>
</evidence>
<dbReference type="RefSeq" id="WP_268164441.1">
    <property type="nucleotide sequence ID" value="NZ_JAPFAO010000001.1"/>
</dbReference>
<dbReference type="NCBIfam" id="NF010192">
    <property type="entry name" value="PRK13671.1"/>
    <property type="match status" value="1"/>
</dbReference>
<comment type="caution">
    <text evidence="2">The sequence shown here is derived from an EMBL/GenBank/DDBJ whole genome shotgun (WGS) entry which is preliminary data.</text>
</comment>
<dbReference type="SUPFAM" id="SSF52374">
    <property type="entry name" value="Nucleotidylyl transferase"/>
    <property type="match status" value="1"/>
</dbReference>
<gene>
    <name evidence="2" type="ORF">DCBHLPFO_00144</name>
</gene>
<proteinExistence type="predicted"/>
<dbReference type="GO" id="GO:0003723">
    <property type="term" value="F:RNA binding"/>
    <property type="evidence" value="ECO:0007669"/>
    <property type="project" value="UniProtKB-KW"/>
</dbReference>
<keyword evidence="1" id="KW-0694">RNA-binding</keyword>
<name>A0AA43U2R3_MYCAR</name>
<dbReference type="Gene3D" id="3.40.50.620">
    <property type="entry name" value="HUPs"/>
    <property type="match status" value="1"/>
</dbReference>
<dbReference type="Proteomes" id="UP001162175">
    <property type="component" value="Unassembled WGS sequence"/>
</dbReference>
<dbReference type="NCBIfam" id="TIGR00125">
    <property type="entry name" value="cyt_tran_rel"/>
    <property type="match status" value="1"/>
</dbReference>
<organism evidence="2 3">
    <name type="scientific">Mycoplasmopsis arginini</name>
    <name type="common">Mycoplasma arginini</name>
    <dbReference type="NCBI Taxonomy" id="2094"/>
    <lineage>
        <taxon>Bacteria</taxon>
        <taxon>Bacillati</taxon>
        <taxon>Mycoplasmatota</taxon>
        <taxon>Mycoplasmoidales</taxon>
        <taxon>Metamycoplasmataceae</taxon>
        <taxon>Mycoplasmopsis</taxon>
    </lineage>
</organism>